<organism evidence="7 9">
    <name type="scientific">Methanosphaera cuniculi</name>
    <dbReference type="NCBI Taxonomy" id="1077256"/>
    <lineage>
        <taxon>Archaea</taxon>
        <taxon>Methanobacteriati</taxon>
        <taxon>Methanobacteriota</taxon>
        <taxon>Methanomada group</taxon>
        <taxon>Methanobacteria</taxon>
        <taxon>Methanobacteriales</taxon>
        <taxon>Methanobacteriaceae</taxon>
        <taxon>Methanosphaera</taxon>
    </lineage>
</organism>
<gene>
    <name evidence="6 8" type="primary">hisB</name>
    <name evidence="7" type="ORF">ASJ82_00210</name>
    <name evidence="8" type="ORF">MSCUN_11180</name>
</gene>
<name>A0A2A2HDD8_9EURY</name>
<dbReference type="GO" id="GO:0000105">
    <property type="term" value="P:L-histidine biosynthetic process"/>
    <property type="evidence" value="ECO:0007669"/>
    <property type="project" value="UniProtKB-UniRule"/>
</dbReference>
<evidence type="ECO:0000256" key="3">
    <source>
        <dbReference type="ARBA" id="ARBA00022605"/>
    </source>
</evidence>
<dbReference type="PROSITE" id="PS00955">
    <property type="entry name" value="IGP_DEHYDRATASE_2"/>
    <property type="match status" value="1"/>
</dbReference>
<dbReference type="OrthoDB" id="103579at2157"/>
<protein>
    <recommendedName>
        <fullName evidence="2 6">Imidazoleglycerol-phosphate dehydratase</fullName>
        <shortName evidence="6">IGPD</shortName>
        <ecNumber evidence="6">4.2.1.19</ecNumber>
    </recommendedName>
</protein>
<sequence length="193" mass="21660">MDDRIVKLERKTKETDIKIELNLDGNGNSSIDTGLKFFDHMLESFTRHGFFDLKVHVDGDIEVDDHHTVEDTGLLLGECFRKALGDKVGINRMGYAIVPMDESLATVAVDISGRNYTVFKAPFKFQYIGDINSQNVKHFIESFANTSLMNININAEGENDHHICEAIFKSLARALNTATRITHDQILSTKGTL</sequence>
<evidence type="ECO:0000313" key="9">
    <source>
        <dbReference type="Proteomes" id="UP000217528"/>
    </source>
</evidence>
<dbReference type="EMBL" id="LWMS01000042">
    <property type="protein sequence ID" value="PWL07875.1"/>
    <property type="molecule type" value="Genomic_DNA"/>
</dbReference>
<comment type="similarity">
    <text evidence="6">Belongs to the imidazoleglycerol-phosphate dehydratase family.</text>
</comment>
<comment type="catalytic activity">
    <reaction evidence="6">
        <text>D-erythro-1-(imidazol-4-yl)glycerol 3-phosphate = 3-(imidazol-4-yl)-2-oxopropyl phosphate + H2O</text>
        <dbReference type="Rhea" id="RHEA:11040"/>
        <dbReference type="ChEBI" id="CHEBI:15377"/>
        <dbReference type="ChEBI" id="CHEBI:57766"/>
        <dbReference type="ChEBI" id="CHEBI:58278"/>
        <dbReference type="EC" id="4.2.1.19"/>
    </reaction>
</comment>
<comment type="subcellular location">
    <subcellularLocation>
        <location evidence="6">Cytoplasm</location>
    </subcellularLocation>
</comment>
<dbReference type="CDD" id="cd07914">
    <property type="entry name" value="IGPD"/>
    <property type="match status" value="1"/>
</dbReference>
<dbReference type="InterPro" id="IPR038494">
    <property type="entry name" value="IGPD_sf"/>
</dbReference>
<comment type="caution">
    <text evidence="7">The sequence shown here is derived from an EMBL/GenBank/DDBJ whole genome shotgun (WGS) entry which is preliminary data.</text>
</comment>
<evidence type="ECO:0000313" key="8">
    <source>
        <dbReference type="EMBL" id="PWL07875.1"/>
    </source>
</evidence>
<evidence type="ECO:0000313" key="10">
    <source>
        <dbReference type="Proteomes" id="UP000246004"/>
    </source>
</evidence>
<dbReference type="PANTHER" id="PTHR23133:SF2">
    <property type="entry name" value="IMIDAZOLEGLYCEROL-PHOSPHATE DEHYDRATASE"/>
    <property type="match status" value="1"/>
</dbReference>
<evidence type="ECO:0000256" key="6">
    <source>
        <dbReference type="HAMAP-Rule" id="MF_00076"/>
    </source>
</evidence>
<reference evidence="7 9" key="2">
    <citation type="journal article" date="2017" name="BMC Genomics">
        <title>Genomic analysis of methanogenic archaea reveals a shift towards energy conservation.</title>
        <authorList>
            <person name="Gilmore S.P."/>
            <person name="Henske J.K."/>
            <person name="Sexton J.A."/>
            <person name="Solomon K.V."/>
            <person name="Seppala S."/>
            <person name="Yoo J.I."/>
            <person name="Huyett L.M."/>
            <person name="Pressman A."/>
            <person name="Cogan J.Z."/>
            <person name="Kivenson V."/>
            <person name="Peng X."/>
            <person name="Tan Y."/>
            <person name="Valentine D.L."/>
            <person name="O'Malley M.A."/>
        </authorList>
    </citation>
    <scope>NUCLEOTIDE SEQUENCE [LARGE SCALE GENOMIC DNA]</scope>
    <source>
        <strain evidence="7 9">1R-7</strain>
    </source>
</reference>
<dbReference type="EC" id="4.2.1.19" evidence="6"/>
<dbReference type="UniPathway" id="UPA00031">
    <property type="reaction ID" value="UER00011"/>
</dbReference>
<dbReference type="SUPFAM" id="SSF54211">
    <property type="entry name" value="Ribosomal protein S5 domain 2-like"/>
    <property type="match status" value="2"/>
</dbReference>
<dbReference type="Proteomes" id="UP000217528">
    <property type="component" value="Unassembled WGS sequence"/>
</dbReference>
<dbReference type="GO" id="GO:0005737">
    <property type="term" value="C:cytoplasm"/>
    <property type="evidence" value="ECO:0007669"/>
    <property type="project" value="UniProtKB-SubCell"/>
</dbReference>
<evidence type="ECO:0000313" key="7">
    <source>
        <dbReference type="EMBL" id="PAV07306.1"/>
    </source>
</evidence>
<proteinExistence type="inferred from homology"/>
<keyword evidence="6" id="KW-0963">Cytoplasm</keyword>
<dbReference type="Proteomes" id="UP000246004">
    <property type="component" value="Unassembled WGS sequence"/>
</dbReference>
<dbReference type="FunFam" id="3.30.230.40:FF:000003">
    <property type="entry name" value="Imidazoleglycerol-phosphate dehydratase HisB"/>
    <property type="match status" value="1"/>
</dbReference>
<dbReference type="InterPro" id="IPR020568">
    <property type="entry name" value="Ribosomal_Su5_D2-typ_SF"/>
</dbReference>
<evidence type="ECO:0000256" key="4">
    <source>
        <dbReference type="ARBA" id="ARBA00023102"/>
    </source>
</evidence>
<dbReference type="NCBIfam" id="NF002111">
    <property type="entry name" value="PRK00951.2-1"/>
    <property type="match status" value="1"/>
</dbReference>
<accession>A0A2A2HDD8</accession>
<keyword evidence="4 6" id="KW-0368">Histidine biosynthesis</keyword>
<dbReference type="PROSITE" id="PS00954">
    <property type="entry name" value="IGP_DEHYDRATASE_1"/>
    <property type="match status" value="1"/>
</dbReference>
<keyword evidence="5 6" id="KW-0456">Lyase</keyword>
<dbReference type="RefSeq" id="WP_095608675.1">
    <property type="nucleotide sequence ID" value="NZ_LMVN01000019.1"/>
</dbReference>
<dbReference type="HAMAP" id="MF_00076">
    <property type="entry name" value="HisB"/>
    <property type="match status" value="1"/>
</dbReference>
<dbReference type="InterPro" id="IPR000807">
    <property type="entry name" value="ImidazoleglycerolP_deHydtase"/>
</dbReference>
<dbReference type="NCBIfam" id="NF002114">
    <property type="entry name" value="PRK00951.2-4"/>
    <property type="match status" value="1"/>
</dbReference>
<evidence type="ECO:0000256" key="1">
    <source>
        <dbReference type="ARBA" id="ARBA00005047"/>
    </source>
</evidence>
<dbReference type="GO" id="GO:0004424">
    <property type="term" value="F:imidazoleglycerol-phosphate dehydratase activity"/>
    <property type="evidence" value="ECO:0007669"/>
    <property type="project" value="UniProtKB-UniRule"/>
</dbReference>
<evidence type="ECO:0000256" key="2">
    <source>
        <dbReference type="ARBA" id="ARBA00016664"/>
    </source>
</evidence>
<dbReference type="Pfam" id="PF00475">
    <property type="entry name" value="IGPD"/>
    <property type="match status" value="1"/>
</dbReference>
<dbReference type="AlphaFoldDB" id="A0A2A2HDD8"/>
<keyword evidence="9" id="KW-1185">Reference proteome</keyword>
<reference evidence="8 10" key="1">
    <citation type="submission" date="2016-04" db="EMBL/GenBank/DDBJ databases">
        <title>Genome sequence of Methanosphaera cuniculi DSM 4103.</title>
        <authorList>
            <person name="Poehlein A."/>
            <person name="Seedorf H."/>
            <person name="Daniel R."/>
        </authorList>
    </citation>
    <scope>NUCLEOTIDE SEQUENCE [LARGE SCALE GENOMIC DNA]</scope>
    <source>
        <strain evidence="8 10">DSM 4103</strain>
    </source>
</reference>
<dbReference type="EMBL" id="LMVN01000019">
    <property type="protein sequence ID" value="PAV07306.1"/>
    <property type="molecule type" value="Genomic_DNA"/>
</dbReference>
<evidence type="ECO:0000256" key="5">
    <source>
        <dbReference type="ARBA" id="ARBA00023239"/>
    </source>
</evidence>
<dbReference type="PANTHER" id="PTHR23133">
    <property type="entry name" value="IMIDAZOLEGLYCEROL-PHOSPHATE DEHYDRATASE HIS7"/>
    <property type="match status" value="1"/>
</dbReference>
<dbReference type="Gene3D" id="3.30.230.40">
    <property type="entry name" value="Imidazole glycerol phosphate dehydratase, domain 1"/>
    <property type="match status" value="2"/>
</dbReference>
<comment type="pathway">
    <text evidence="1 6">Amino-acid biosynthesis; L-histidine biosynthesis; L-histidine from 5-phospho-alpha-D-ribose 1-diphosphate: step 6/9.</text>
</comment>
<dbReference type="InterPro" id="IPR020565">
    <property type="entry name" value="ImidazoleglycerP_deHydtase_CS"/>
</dbReference>
<dbReference type="FunFam" id="3.30.230.40:FF:000001">
    <property type="entry name" value="Imidazoleglycerol-phosphate dehydratase HisB"/>
    <property type="match status" value="1"/>
</dbReference>
<keyword evidence="3 6" id="KW-0028">Amino-acid biosynthesis</keyword>